<keyword evidence="1" id="KW-0812">Transmembrane</keyword>
<evidence type="ECO:0000313" key="3">
    <source>
        <dbReference type="Proteomes" id="UP000093111"/>
    </source>
</evidence>
<organism evidence="2 3">
    <name type="scientific">Pararhizobium polonicum</name>
    <dbReference type="NCBI Taxonomy" id="1612624"/>
    <lineage>
        <taxon>Bacteria</taxon>
        <taxon>Pseudomonadati</taxon>
        <taxon>Pseudomonadota</taxon>
        <taxon>Alphaproteobacteria</taxon>
        <taxon>Hyphomicrobiales</taxon>
        <taxon>Rhizobiaceae</taxon>
        <taxon>Rhizobium/Agrobacterium group</taxon>
        <taxon>Pararhizobium</taxon>
    </lineage>
</organism>
<protein>
    <submittedName>
        <fullName evidence="2">Uncharacterized protein</fullName>
    </submittedName>
</protein>
<comment type="caution">
    <text evidence="2">The sequence shown here is derived from an EMBL/GenBank/DDBJ whole genome shotgun (WGS) entry which is preliminary data.</text>
</comment>
<dbReference type="AlphaFoldDB" id="A0A1C7P1I0"/>
<accession>A0A1C7P1I0</accession>
<dbReference type="Proteomes" id="UP000093111">
    <property type="component" value="Unassembled WGS sequence"/>
</dbReference>
<keyword evidence="1" id="KW-0472">Membrane</keyword>
<dbReference type="EMBL" id="LGLV01000007">
    <property type="protein sequence ID" value="OBZ95145.1"/>
    <property type="molecule type" value="Genomic_DNA"/>
</dbReference>
<keyword evidence="1" id="KW-1133">Transmembrane helix</keyword>
<feature type="transmembrane region" description="Helical" evidence="1">
    <location>
        <begin position="38"/>
        <end position="61"/>
    </location>
</feature>
<sequence length="74" mass="8830">MQAHRFHLFAWNPNVTILSFTPEVVNFGPNLLLRDREFILRLTLAFMKLISVYVYFGRVLIAEDFEDRRLELCL</sequence>
<evidence type="ECO:0000313" key="2">
    <source>
        <dbReference type="EMBL" id="OBZ95145.1"/>
    </source>
</evidence>
<evidence type="ECO:0000256" key="1">
    <source>
        <dbReference type="SAM" id="Phobius"/>
    </source>
</evidence>
<keyword evidence="3" id="KW-1185">Reference proteome</keyword>
<gene>
    <name evidence="2" type="ORF">ADU59_11100</name>
</gene>
<dbReference type="STRING" id="1612624.ADU59_11100"/>
<proteinExistence type="predicted"/>
<reference evidence="2 3" key="1">
    <citation type="journal article" date="2016" name="Syst. Appl. Microbiol.">
        <title>Pararhizobium polonicum sp. nov. isolated from tumors on stone fruit rootstocks.</title>
        <authorList>
            <person name="Pulawska J."/>
            <person name="Kuzmanovic N."/>
            <person name="Willems A."/>
            <person name="Pothier J.F."/>
        </authorList>
    </citation>
    <scope>NUCLEOTIDE SEQUENCE [LARGE SCALE GENOMIC DNA]</scope>
    <source>
        <strain evidence="2 3">F5.1</strain>
    </source>
</reference>
<name>A0A1C7P1I0_9HYPH</name>